<keyword evidence="5" id="KW-0597">Phosphoprotein</keyword>
<evidence type="ECO:0000256" key="11">
    <source>
        <dbReference type="ARBA" id="ARBA00022989"/>
    </source>
</evidence>
<evidence type="ECO:0000259" key="17">
    <source>
        <dbReference type="PROSITE" id="PS50885"/>
    </source>
</evidence>
<dbReference type="PROSITE" id="PS50109">
    <property type="entry name" value="HIS_KIN"/>
    <property type="match status" value="1"/>
</dbReference>
<evidence type="ECO:0000256" key="9">
    <source>
        <dbReference type="ARBA" id="ARBA00022777"/>
    </source>
</evidence>
<dbReference type="PANTHER" id="PTHR45528">
    <property type="entry name" value="SENSOR HISTIDINE KINASE CPXA"/>
    <property type="match status" value="1"/>
</dbReference>
<evidence type="ECO:0000256" key="13">
    <source>
        <dbReference type="ARBA" id="ARBA00023136"/>
    </source>
</evidence>
<comment type="caution">
    <text evidence="18">The sequence shown here is derived from an EMBL/GenBank/DDBJ whole genome shotgun (WGS) entry which is preliminary data.</text>
</comment>
<evidence type="ECO:0000256" key="4">
    <source>
        <dbReference type="ARBA" id="ARBA00022475"/>
    </source>
</evidence>
<dbReference type="CDD" id="cd06225">
    <property type="entry name" value="HAMP"/>
    <property type="match status" value="1"/>
</dbReference>
<evidence type="ECO:0000313" key="18">
    <source>
        <dbReference type="EMBL" id="MEN3068871.1"/>
    </source>
</evidence>
<feature type="transmembrane region" description="Helical" evidence="15">
    <location>
        <begin position="13"/>
        <end position="34"/>
    </location>
</feature>
<dbReference type="SUPFAM" id="SSF158472">
    <property type="entry name" value="HAMP domain-like"/>
    <property type="match status" value="1"/>
</dbReference>
<dbReference type="SUPFAM" id="SSF55874">
    <property type="entry name" value="ATPase domain of HSP90 chaperone/DNA topoisomerase II/histidine kinase"/>
    <property type="match status" value="1"/>
</dbReference>
<dbReference type="Pfam" id="PF02518">
    <property type="entry name" value="HATPase_c"/>
    <property type="match status" value="1"/>
</dbReference>
<dbReference type="Gene3D" id="1.10.287.130">
    <property type="match status" value="1"/>
</dbReference>
<dbReference type="Gene3D" id="3.30.565.10">
    <property type="entry name" value="Histidine kinase-like ATPase, C-terminal domain"/>
    <property type="match status" value="1"/>
</dbReference>
<evidence type="ECO:0000259" key="16">
    <source>
        <dbReference type="PROSITE" id="PS50109"/>
    </source>
</evidence>
<dbReference type="SMART" id="SM00387">
    <property type="entry name" value="HATPase_c"/>
    <property type="match status" value="1"/>
</dbReference>
<dbReference type="GO" id="GO:0005524">
    <property type="term" value="F:ATP binding"/>
    <property type="evidence" value="ECO:0007669"/>
    <property type="project" value="UniProtKB-KW"/>
</dbReference>
<protein>
    <recommendedName>
        <fullName evidence="3">histidine kinase</fullName>
        <ecNumber evidence="3">2.7.13.3</ecNumber>
    </recommendedName>
</protein>
<keyword evidence="9" id="KW-0418">Kinase</keyword>
<evidence type="ECO:0000256" key="10">
    <source>
        <dbReference type="ARBA" id="ARBA00022840"/>
    </source>
</evidence>
<dbReference type="InterPro" id="IPR003594">
    <property type="entry name" value="HATPase_dom"/>
</dbReference>
<dbReference type="InterPro" id="IPR003660">
    <property type="entry name" value="HAMP_dom"/>
</dbReference>
<evidence type="ECO:0000256" key="3">
    <source>
        <dbReference type="ARBA" id="ARBA00012438"/>
    </source>
</evidence>
<dbReference type="Gene3D" id="1.10.8.500">
    <property type="entry name" value="HAMP domain in histidine kinase"/>
    <property type="match status" value="1"/>
</dbReference>
<dbReference type="Pfam" id="PF00672">
    <property type="entry name" value="HAMP"/>
    <property type="match status" value="1"/>
</dbReference>
<evidence type="ECO:0000256" key="15">
    <source>
        <dbReference type="SAM" id="Phobius"/>
    </source>
</evidence>
<keyword evidence="13 15" id="KW-0472">Membrane</keyword>
<dbReference type="RefSeq" id="WP_345919639.1">
    <property type="nucleotide sequence ID" value="NZ_JBDIVE010000004.1"/>
</dbReference>
<dbReference type="SUPFAM" id="SSF47384">
    <property type="entry name" value="Homodimeric domain of signal transducing histidine kinase"/>
    <property type="match status" value="1"/>
</dbReference>
<sequence length="394" mass="43507">MTSLGTGRLFWKIFFVLALVQSLGVLSVGVLFSLHFRETRQEQADAQRDGRMPPAPCRPAPGDRAPPPQSAHDAPDKPPAPDCWPQDERRRPPPPLLPLLPLLTTLAFSLVCAALLAWYFAKPIRNLKSAFDAMAQGNLKVRLGKLMGRRRDELADLGHDFDRMALRLQSLVDGQRRLFHDVSHEMRSPLARMQAAIGLARQQPQRAAETMDRIERESVRMDGLVRELLTLARLESGMSDGPRETVLLNELLSNLVDDARIEAETRGCSLHFSEQGEPRIEADSELLHRAFENILRNAIKHSPEQGEIRIDVDAIAADKVQVRISDQGSGVPESALASIFQPFYRANTAVRGDGHGLGLAIAQHVVNLHGGSIVAENLPGGGFCMRIVLPVLKD</sequence>
<keyword evidence="12" id="KW-0902">Two-component regulatory system</keyword>
<feature type="domain" description="Histidine kinase" evidence="16">
    <location>
        <begin position="181"/>
        <end position="393"/>
    </location>
</feature>
<dbReference type="EMBL" id="JBDIVE010000004">
    <property type="protein sequence ID" value="MEN3068871.1"/>
    <property type="molecule type" value="Genomic_DNA"/>
</dbReference>
<evidence type="ECO:0000256" key="7">
    <source>
        <dbReference type="ARBA" id="ARBA00022692"/>
    </source>
</evidence>
<keyword evidence="11 15" id="KW-1133">Transmembrane helix</keyword>
<dbReference type="InterPro" id="IPR050398">
    <property type="entry name" value="HssS/ArlS-like"/>
</dbReference>
<comment type="catalytic activity">
    <reaction evidence="1">
        <text>ATP + protein L-histidine = ADP + protein N-phospho-L-histidine.</text>
        <dbReference type="EC" id="2.7.13.3"/>
    </reaction>
</comment>
<dbReference type="SMART" id="SM00388">
    <property type="entry name" value="HisKA"/>
    <property type="match status" value="1"/>
</dbReference>
<organism evidence="18 19">
    <name type="scientific">Uliginosibacterium sediminicola</name>
    <dbReference type="NCBI Taxonomy" id="2024550"/>
    <lineage>
        <taxon>Bacteria</taxon>
        <taxon>Pseudomonadati</taxon>
        <taxon>Pseudomonadota</taxon>
        <taxon>Betaproteobacteria</taxon>
        <taxon>Rhodocyclales</taxon>
        <taxon>Zoogloeaceae</taxon>
        <taxon>Uliginosibacterium</taxon>
    </lineage>
</organism>
<keyword evidence="6" id="KW-0808">Transferase</keyword>
<feature type="compositionally biased region" description="Basic and acidic residues" evidence="14">
    <location>
        <begin position="42"/>
        <end position="51"/>
    </location>
</feature>
<dbReference type="SMART" id="SM00304">
    <property type="entry name" value="HAMP"/>
    <property type="match status" value="1"/>
</dbReference>
<dbReference type="InterPro" id="IPR003661">
    <property type="entry name" value="HisK_dim/P_dom"/>
</dbReference>
<keyword evidence="7 15" id="KW-0812">Transmembrane</keyword>
<name>A0ABU9YYK9_9RHOO</name>
<keyword evidence="8" id="KW-0547">Nucleotide-binding</keyword>
<dbReference type="PROSITE" id="PS50885">
    <property type="entry name" value="HAMP"/>
    <property type="match status" value="1"/>
</dbReference>
<evidence type="ECO:0000313" key="19">
    <source>
        <dbReference type="Proteomes" id="UP001410394"/>
    </source>
</evidence>
<evidence type="ECO:0000256" key="1">
    <source>
        <dbReference type="ARBA" id="ARBA00000085"/>
    </source>
</evidence>
<dbReference type="PANTHER" id="PTHR45528:SF1">
    <property type="entry name" value="SENSOR HISTIDINE KINASE CPXA"/>
    <property type="match status" value="1"/>
</dbReference>
<dbReference type="Proteomes" id="UP001410394">
    <property type="component" value="Unassembled WGS sequence"/>
</dbReference>
<evidence type="ECO:0000256" key="8">
    <source>
        <dbReference type="ARBA" id="ARBA00022741"/>
    </source>
</evidence>
<feature type="compositionally biased region" description="Pro residues" evidence="14">
    <location>
        <begin position="53"/>
        <end position="69"/>
    </location>
</feature>
<feature type="region of interest" description="Disordered" evidence="14">
    <location>
        <begin position="42"/>
        <end position="90"/>
    </location>
</feature>
<accession>A0ABU9YYK9</accession>
<evidence type="ECO:0000256" key="5">
    <source>
        <dbReference type="ARBA" id="ARBA00022553"/>
    </source>
</evidence>
<keyword evidence="10 18" id="KW-0067">ATP-binding</keyword>
<dbReference type="InterPro" id="IPR005467">
    <property type="entry name" value="His_kinase_dom"/>
</dbReference>
<dbReference type="CDD" id="cd00082">
    <property type="entry name" value="HisKA"/>
    <property type="match status" value="1"/>
</dbReference>
<evidence type="ECO:0000256" key="6">
    <source>
        <dbReference type="ARBA" id="ARBA00022679"/>
    </source>
</evidence>
<comment type="subcellular location">
    <subcellularLocation>
        <location evidence="2">Cell membrane</location>
        <topology evidence="2">Multi-pass membrane protein</topology>
    </subcellularLocation>
</comment>
<dbReference type="InterPro" id="IPR036890">
    <property type="entry name" value="HATPase_C_sf"/>
</dbReference>
<feature type="domain" description="HAMP" evidence="17">
    <location>
        <begin position="118"/>
        <end position="173"/>
    </location>
</feature>
<keyword evidence="19" id="KW-1185">Reference proteome</keyword>
<gene>
    <name evidence="18" type="ORF">ABDB84_10295</name>
</gene>
<dbReference type="Pfam" id="PF00512">
    <property type="entry name" value="HisKA"/>
    <property type="match status" value="1"/>
</dbReference>
<dbReference type="PRINTS" id="PR00344">
    <property type="entry name" value="BCTRLSENSOR"/>
</dbReference>
<feature type="transmembrane region" description="Helical" evidence="15">
    <location>
        <begin position="99"/>
        <end position="121"/>
    </location>
</feature>
<proteinExistence type="predicted"/>
<dbReference type="EC" id="2.7.13.3" evidence="3"/>
<reference evidence="18 19" key="1">
    <citation type="journal article" date="2018" name="Int. J. Syst. Evol. Microbiol.">
        <title>Uliginosibacterium sediminicola sp. nov., isolated from freshwater sediment.</title>
        <authorList>
            <person name="Hwang W.M."/>
            <person name="Kim S.M."/>
            <person name="Kang K."/>
            <person name="Ahn T.Y."/>
        </authorList>
    </citation>
    <scope>NUCLEOTIDE SEQUENCE [LARGE SCALE GENOMIC DNA]</scope>
    <source>
        <strain evidence="18 19">M1-21</strain>
    </source>
</reference>
<evidence type="ECO:0000256" key="12">
    <source>
        <dbReference type="ARBA" id="ARBA00023012"/>
    </source>
</evidence>
<evidence type="ECO:0000256" key="2">
    <source>
        <dbReference type="ARBA" id="ARBA00004651"/>
    </source>
</evidence>
<evidence type="ECO:0000256" key="14">
    <source>
        <dbReference type="SAM" id="MobiDB-lite"/>
    </source>
</evidence>
<keyword evidence="4" id="KW-1003">Cell membrane</keyword>
<dbReference type="InterPro" id="IPR036097">
    <property type="entry name" value="HisK_dim/P_sf"/>
</dbReference>
<dbReference type="InterPro" id="IPR004358">
    <property type="entry name" value="Sig_transdc_His_kin-like_C"/>
</dbReference>